<keyword evidence="5" id="KW-0547">Nucleotide-binding</keyword>
<keyword evidence="8" id="KW-0067">ATP-binding</keyword>
<dbReference type="RefSeq" id="XP_001742091.1">
    <property type="nucleotide sequence ID" value="XM_001742039.1"/>
</dbReference>
<dbReference type="STRING" id="81824.A9UNZ3"/>
<evidence type="ECO:0000313" key="14">
    <source>
        <dbReference type="EMBL" id="EDQ92329.1"/>
    </source>
</evidence>
<dbReference type="OMA" id="GWSVATI"/>
<accession>A9UNZ3</accession>
<keyword evidence="15" id="KW-1185">Reference proteome</keyword>
<organism evidence="14 15">
    <name type="scientific">Monosiga brevicollis</name>
    <name type="common">Choanoflagellate</name>
    <dbReference type="NCBI Taxonomy" id="81824"/>
    <lineage>
        <taxon>Eukaryota</taxon>
        <taxon>Choanoflagellata</taxon>
        <taxon>Craspedida</taxon>
        <taxon>Salpingoecidae</taxon>
        <taxon>Monosiga</taxon>
    </lineage>
</organism>
<keyword evidence="3" id="KW-0808">Transferase</keyword>
<evidence type="ECO:0000313" key="15">
    <source>
        <dbReference type="Proteomes" id="UP000001357"/>
    </source>
</evidence>
<dbReference type="GeneID" id="5887648"/>
<keyword evidence="4 12" id="KW-0812">Transmembrane</keyword>
<dbReference type="InterPro" id="IPR016135">
    <property type="entry name" value="UBQ-conjugating_enzyme/RWD"/>
</dbReference>
<feature type="transmembrane region" description="Helical" evidence="12">
    <location>
        <begin position="196"/>
        <end position="217"/>
    </location>
</feature>
<dbReference type="GO" id="GO:0036503">
    <property type="term" value="P:ERAD pathway"/>
    <property type="evidence" value="ECO:0000318"/>
    <property type="project" value="GO_Central"/>
</dbReference>
<dbReference type="GO" id="GO:0000209">
    <property type="term" value="P:protein polyubiquitination"/>
    <property type="evidence" value="ECO:0000318"/>
    <property type="project" value="GO_Central"/>
</dbReference>
<gene>
    <name evidence="14" type="ORF">MONBRDRAFT_21910</name>
</gene>
<keyword evidence="9 12" id="KW-1133">Transmembrane helix</keyword>
<evidence type="ECO:0000256" key="3">
    <source>
        <dbReference type="ARBA" id="ARBA00022679"/>
    </source>
</evidence>
<dbReference type="FunFam" id="3.10.110.10:FF:000023">
    <property type="entry name" value="Ubiquitin-conjugating enzyme E2 J2"/>
    <property type="match status" value="1"/>
</dbReference>
<evidence type="ECO:0000256" key="7">
    <source>
        <dbReference type="ARBA" id="ARBA00022824"/>
    </source>
</evidence>
<evidence type="ECO:0000256" key="9">
    <source>
        <dbReference type="ARBA" id="ARBA00022989"/>
    </source>
</evidence>
<dbReference type="InterPro" id="IPR000608">
    <property type="entry name" value="UBC"/>
</dbReference>
<protein>
    <recommendedName>
        <fullName evidence="2">E2 ubiquitin-conjugating enzyme</fullName>
        <ecNumber evidence="2">2.3.2.23</ecNumber>
    </recommendedName>
</protein>
<dbReference type="SMART" id="SM00212">
    <property type="entry name" value="UBCc"/>
    <property type="match status" value="1"/>
</dbReference>
<evidence type="ECO:0000256" key="2">
    <source>
        <dbReference type="ARBA" id="ARBA00012486"/>
    </source>
</evidence>
<name>A9UNZ3_MONBE</name>
<dbReference type="PANTHER" id="PTHR24067">
    <property type="entry name" value="UBIQUITIN-CONJUGATING ENZYME E2"/>
    <property type="match status" value="1"/>
</dbReference>
<dbReference type="FunCoup" id="A9UNZ3">
    <property type="interactions" value="1567"/>
</dbReference>
<evidence type="ECO:0000256" key="4">
    <source>
        <dbReference type="ARBA" id="ARBA00022692"/>
    </source>
</evidence>
<dbReference type="CDD" id="cd23799">
    <property type="entry name" value="UBCc_UBE2J"/>
    <property type="match status" value="1"/>
</dbReference>
<keyword evidence="6" id="KW-0833">Ubl conjugation pathway</keyword>
<dbReference type="Gene3D" id="3.10.110.10">
    <property type="entry name" value="Ubiquitin Conjugating Enzyme"/>
    <property type="match status" value="1"/>
</dbReference>
<proteinExistence type="predicted"/>
<dbReference type="AlphaFoldDB" id="A9UNZ3"/>
<evidence type="ECO:0000256" key="1">
    <source>
        <dbReference type="ARBA" id="ARBA00004586"/>
    </source>
</evidence>
<dbReference type="GO" id="GO:0005783">
    <property type="term" value="C:endoplasmic reticulum"/>
    <property type="evidence" value="ECO:0000318"/>
    <property type="project" value="GO_Central"/>
</dbReference>
<dbReference type="GO" id="GO:0061631">
    <property type="term" value="F:ubiquitin conjugating enzyme activity"/>
    <property type="evidence" value="ECO:0000318"/>
    <property type="project" value="GO_Central"/>
</dbReference>
<evidence type="ECO:0000256" key="12">
    <source>
        <dbReference type="SAM" id="Phobius"/>
    </source>
</evidence>
<dbReference type="EMBL" id="CH991543">
    <property type="protein sequence ID" value="EDQ92329.1"/>
    <property type="molecule type" value="Genomic_DNA"/>
</dbReference>
<evidence type="ECO:0000256" key="6">
    <source>
        <dbReference type="ARBA" id="ARBA00022786"/>
    </source>
</evidence>
<dbReference type="GO" id="GO:0005789">
    <property type="term" value="C:endoplasmic reticulum membrane"/>
    <property type="evidence" value="ECO:0007669"/>
    <property type="project" value="UniProtKB-SubCell"/>
</dbReference>
<evidence type="ECO:0000256" key="11">
    <source>
        <dbReference type="SAM" id="MobiDB-lite"/>
    </source>
</evidence>
<evidence type="ECO:0000256" key="10">
    <source>
        <dbReference type="ARBA" id="ARBA00023136"/>
    </source>
</evidence>
<dbReference type="GO" id="GO:0005634">
    <property type="term" value="C:nucleus"/>
    <property type="evidence" value="ECO:0000318"/>
    <property type="project" value="GO_Central"/>
</dbReference>
<keyword evidence="7" id="KW-0256">Endoplasmic reticulum</keyword>
<feature type="region of interest" description="Disordered" evidence="11">
    <location>
        <begin position="168"/>
        <end position="190"/>
    </location>
</feature>
<evidence type="ECO:0000256" key="5">
    <source>
        <dbReference type="ARBA" id="ARBA00022741"/>
    </source>
</evidence>
<dbReference type="SUPFAM" id="SSF54495">
    <property type="entry name" value="UBC-like"/>
    <property type="match status" value="1"/>
</dbReference>
<dbReference type="EC" id="2.3.2.23" evidence="2"/>
<evidence type="ECO:0000259" key="13">
    <source>
        <dbReference type="PROSITE" id="PS50127"/>
    </source>
</evidence>
<keyword evidence="10 12" id="KW-0472">Membrane</keyword>
<reference evidence="14 15" key="1">
    <citation type="journal article" date="2008" name="Nature">
        <title>The genome of the choanoflagellate Monosiga brevicollis and the origin of metazoans.</title>
        <authorList>
            <consortium name="JGI Sequencing"/>
            <person name="King N."/>
            <person name="Westbrook M.J."/>
            <person name="Young S.L."/>
            <person name="Kuo A."/>
            <person name="Abedin M."/>
            <person name="Chapman J."/>
            <person name="Fairclough S."/>
            <person name="Hellsten U."/>
            <person name="Isogai Y."/>
            <person name="Letunic I."/>
            <person name="Marr M."/>
            <person name="Pincus D."/>
            <person name="Putnam N."/>
            <person name="Rokas A."/>
            <person name="Wright K.J."/>
            <person name="Zuzow R."/>
            <person name="Dirks W."/>
            <person name="Good M."/>
            <person name="Goodstein D."/>
            <person name="Lemons D."/>
            <person name="Li W."/>
            <person name="Lyons J.B."/>
            <person name="Morris A."/>
            <person name="Nichols S."/>
            <person name="Richter D.J."/>
            <person name="Salamov A."/>
            <person name="Bork P."/>
            <person name="Lim W.A."/>
            <person name="Manning G."/>
            <person name="Miller W.T."/>
            <person name="McGinnis W."/>
            <person name="Shapiro H."/>
            <person name="Tjian R."/>
            <person name="Grigoriev I.V."/>
            <person name="Rokhsar D."/>
        </authorList>
    </citation>
    <scope>NUCLEOTIDE SEQUENCE [LARGE SCALE GENOMIC DNA]</scope>
    <source>
        <strain evidence="15">MX1 / ATCC 50154</strain>
    </source>
</reference>
<dbReference type="Pfam" id="PF00179">
    <property type="entry name" value="UQ_con"/>
    <property type="match status" value="1"/>
</dbReference>
<dbReference type="GO" id="GO:0005524">
    <property type="term" value="F:ATP binding"/>
    <property type="evidence" value="ECO:0007669"/>
    <property type="project" value="UniProtKB-KW"/>
</dbReference>
<evidence type="ECO:0000256" key="8">
    <source>
        <dbReference type="ARBA" id="ARBA00022840"/>
    </source>
</evidence>
<dbReference type="Proteomes" id="UP000001357">
    <property type="component" value="Unassembled WGS sequence"/>
</dbReference>
<dbReference type="InParanoid" id="A9UNZ3"/>
<feature type="domain" description="UBC core" evidence="13">
    <location>
        <begin position="6"/>
        <end position="163"/>
    </location>
</feature>
<dbReference type="InterPro" id="IPR050113">
    <property type="entry name" value="Ub_conjugating_enzyme"/>
</dbReference>
<sequence length="226" mass="24940">MAAPISYHKRLMREYKKLQEAPLDLITALPTPANIREWHYVIHGLTEEPYAGGYFHGKVVFPEQYPMKPPAIFMITPNGRFQVNTRICLSMSDYHPETWNPAWSVSTILQGLLSFMLEETATAGSMSTSHAERQKYAKASLLHNLRDAQFVELFPELTQEIKSILRQRHANRTRAEQSGTGSGSGRGTDAASNPGLGSVLAFVAALVAFVAVLHNVVSDAASQKAS</sequence>
<dbReference type="eggNOG" id="KOG0894">
    <property type="taxonomic scope" value="Eukaryota"/>
</dbReference>
<dbReference type="KEGG" id="mbr:MONBRDRAFT_21910"/>
<dbReference type="PROSITE" id="PS50127">
    <property type="entry name" value="UBC_2"/>
    <property type="match status" value="1"/>
</dbReference>
<comment type="subcellular location">
    <subcellularLocation>
        <location evidence="1">Endoplasmic reticulum membrane</location>
    </subcellularLocation>
</comment>